<feature type="compositionally biased region" description="Basic residues" evidence="1">
    <location>
        <begin position="89"/>
        <end position="102"/>
    </location>
</feature>
<feature type="compositionally biased region" description="Basic and acidic residues" evidence="1">
    <location>
        <begin position="38"/>
        <end position="47"/>
    </location>
</feature>
<proteinExistence type="predicted"/>
<protein>
    <submittedName>
        <fullName evidence="2">Uncharacterized protein</fullName>
    </submittedName>
</protein>
<feature type="compositionally biased region" description="Basic and acidic residues" evidence="1">
    <location>
        <begin position="132"/>
        <end position="173"/>
    </location>
</feature>
<dbReference type="Proteomes" id="UP001157017">
    <property type="component" value="Unassembled WGS sequence"/>
</dbReference>
<evidence type="ECO:0000256" key="1">
    <source>
        <dbReference type="SAM" id="MobiDB-lite"/>
    </source>
</evidence>
<dbReference type="EMBL" id="BSUZ01000001">
    <property type="protein sequence ID" value="GMA88178.1"/>
    <property type="molecule type" value="Genomic_DNA"/>
</dbReference>
<reference evidence="3" key="1">
    <citation type="journal article" date="2019" name="Int. J. Syst. Evol. Microbiol.">
        <title>The Global Catalogue of Microorganisms (GCM) 10K type strain sequencing project: providing services to taxonomists for standard genome sequencing and annotation.</title>
        <authorList>
            <consortium name="The Broad Institute Genomics Platform"/>
            <consortium name="The Broad Institute Genome Sequencing Center for Infectious Disease"/>
            <person name="Wu L."/>
            <person name="Ma J."/>
        </authorList>
    </citation>
    <scope>NUCLEOTIDE SEQUENCE [LARGE SCALE GENOMIC DNA]</scope>
    <source>
        <strain evidence="3">NBRC 108730</strain>
    </source>
</reference>
<evidence type="ECO:0000313" key="2">
    <source>
        <dbReference type="EMBL" id="GMA88178.1"/>
    </source>
</evidence>
<name>A0ABQ6JJK6_9ACTN</name>
<comment type="caution">
    <text evidence="2">The sequence shown here is derived from an EMBL/GenBank/DDBJ whole genome shotgun (WGS) entry which is preliminary data.</text>
</comment>
<keyword evidence="3" id="KW-1185">Reference proteome</keyword>
<organism evidence="2 3">
    <name type="scientific">Angustibacter aerolatus</name>
    <dbReference type="NCBI Taxonomy" id="1162965"/>
    <lineage>
        <taxon>Bacteria</taxon>
        <taxon>Bacillati</taxon>
        <taxon>Actinomycetota</taxon>
        <taxon>Actinomycetes</taxon>
        <taxon>Kineosporiales</taxon>
        <taxon>Kineosporiaceae</taxon>
    </lineage>
</organism>
<accession>A0ABQ6JJK6</accession>
<evidence type="ECO:0000313" key="3">
    <source>
        <dbReference type="Proteomes" id="UP001157017"/>
    </source>
</evidence>
<feature type="compositionally biased region" description="Basic and acidic residues" evidence="1">
    <location>
        <begin position="73"/>
        <end position="88"/>
    </location>
</feature>
<sequence>MRASVCSTESCRCAATSARCWLSNRSRRSSSSLAHQPPQERADHQAEPDEDDEQQQERLAQRVEAPAADEEGDQRQHHEGDTADDARHHERLRRQRGRRQRRQPLTAGSGLQPAGALGDVGLHPQQRQAGGGDEHRHDDPERQPGAHRAEQQHQADAERPERREPDRGRRGRP</sequence>
<gene>
    <name evidence="2" type="ORF">GCM10025868_34280</name>
</gene>
<feature type="region of interest" description="Disordered" evidence="1">
    <location>
        <begin position="24"/>
        <end position="173"/>
    </location>
</feature>